<dbReference type="GO" id="GO:0009451">
    <property type="term" value="P:RNA modification"/>
    <property type="evidence" value="ECO:0000318"/>
    <property type="project" value="GO_Central"/>
</dbReference>
<evidence type="ECO:0000256" key="2">
    <source>
        <dbReference type="PROSITE-ProRule" id="PRU00708"/>
    </source>
</evidence>
<dbReference type="PROSITE" id="PS51375">
    <property type="entry name" value="PPR"/>
    <property type="match status" value="3"/>
</dbReference>
<dbReference type="RefSeq" id="XP_016439791.1">
    <property type="nucleotide sequence ID" value="XM_016584305.1"/>
</dbReference>
<dbReference type="OMA" id="DMFASCH"/>
<dbReference type="OrthoDB" id="185373at2759"/>
<evidence type="ECO:0000313" key="3">
    <source>
        <dbReference type="Proteomes" id="UP000790787"/>
    </source>
</evidence>
<dbReference type="GO" id="GO:0003723">
    <property type="term" value="F:RNA binding"/>
    <property type="evidence" value="ECO:0000318"/>
    <property type="project" value="GO_Central"/>
</dbReference>
<dbReference type="FunFam" id="1.25.40.10:FF:000344">
    <property type="entry name" value="Pentatricopeptide repeat-containing protein"/>
    <property type="match status" value="1"/>
</dbReference>
<keyword evidence="3" id="KW-1185">Reference proteome</keyword>
<dbReference type="PANTHER" id="PTHR47926">
    <property type="entry name" value="PENTATRICOPEPTIDE REPEAT-CONTAINING PROTEIN"/>
    <property type="match status" value="1"/>
</dbReference>
<dbReference type="InterPro" id="IPR046848">
    <property type="entry name" value="E_motif"/>
</dbReference>
<dbReference type="RefSeq" id="XP_016439791.1">
    <property type="nucleotide sequence ID" value="XM_016584305.2"/>
</dbReference>
<protein>
    <submittedName>
        <fullName evidence="4">Pentatricopeptide repeat-containing protein At1g03510</fullName>
    </submittedName>
</protein>
<reference evidence="3" key="1">
    <citation type="journal article" date="2014" name="Nat. Commun.">
        <title>The tobacco genome sequence and its comparison with those of tomato and potato.</title>
        <authorList>
            <person name="Sierro N."/>
            <person name="Battey J.N."/>
            <person name="Ouadi S."/>
            <person name="Bakaher N."/>
            <person name="Bovet L."/>
            <person name="Willig A."/>
            <person name="Goepfert S."/>
            <person name="Peitsch M.C."/>
            <person name="Ivanov N.V."/>
        </authorList>
    </citation>
    <scope>NUCLEOTIDE SEQUENCE [LARGE SCALE GENOMIC DNA]</scope>
</reference>
<proteinExistence type="predicted"/>
<feature type="repeat" description="PPR" evidence="2">
    <location>
        <begin position="383"/>
        <end position="417"/>
    </location>
</feature>
<dbReference type="Pfam" id="PF13812">
    <property type="entry name" value="PPR_3"/>
    <property type="match status" value="1"/>
</dbReference>
<dbReference type="NCBIfam" id="TIGR00756">
    <property type="entry name" value="PPR"/>
    <property type="match status" value="4"/>
</dbReference>
<name>A0A1S3XIP4_TOBAC</name>
<evidence type="ECO:0000313" key="4">
    <source>
        <dbReference type="RefSeq" id="XP_016439791.1"/>
    </source>
</evidence>
<dbReference type="InterPro" id="IPR011990">
    <property type="entry name" value="TPR-like_helical_dom_sf"/>
</dbReference>
<gene>
    <name evidence="4" type="primary">LOC107765636</name>
</gene>
<dbReference type="AlphaFoldDB" id="A0A1S3XIP4"/>
<dbReference type="Gene3D" id="1.25.40.10">
    <property type="entry name" value="Tetratricopeptide repeat domain"/>
    <property type="match status" value="2"/>
</dbReference>
<dbReference type="InterPro" id="IPR002885">
    <property type="entry name" value="PPR_rpt"/>
</dbReference>
<keyword evidence="1" id="KW-0677">Repeat</keyword>
<dbReference type="SMR" id="A0A1S3XIP4"/>
<dbReference type="SUPFAM" id="SSF48452">
    <property type="entry name" value="TPR-like"/>
    <property type="match status" value="1"/>
</dbReference>
<dbReference type="Proteomes" id="UP000790787">
    <property type="component" value="Chromosome 1"/>
</dbReference>
<organism evidence="3 4">
    <name type="scientific">Nicotiana tabacum</name>
    <name type="common">Common tobacco</name>
    <dbReference type="NCBI Taxonomy" id="4097"/>
    <lineage>
        <taxon>Eukaryota</taxon>
        <taxon>Viridiplantae</taxon>
        <taxon>Streptophyta</taxon>
        <taxon>Embryophyta</taxon>
        <taxon>Tracheophyta</taxon>
        <taxon>Spermatophyta</taxon>
        <taxon>Magnoliopsida</taxon>
        <taxon>eudicotyledons</taxon>
        <taxon>Gunneridae</taxon>
        <taxon>Pentapetalae</taxon>
        <taxon>asterids</taxon>
        <taxon>lamiids</taxon>
        <taxon>Solanales</taxon>
        <taxon>Solanaceae</taxon>
        <taxon>Nicotianoideae</taxon>
        <taxon>Nicotianeae</taxon>
        <taxon>Nicotiana</taxon>
    </lineage>
</organism>
<accession>A0A1S3XIP4</accession>
<dbReference type="PANTHER" id="PTHR47926:SF426">
    <property type="entry name" value="TETRATRICOPEPTIDE-LIKE HELICAL DOMAIN SUPERFAMILY, DYW DOMAIN-CONTAINING PROTEIN"/>
    <property type="match status" value="1"/>
</dbReference>
<dbReference type="PaxDb" id="4097-A0A1S3XIP4"/>
<reference evidence="4" key="2">
    <citation type="submission" date="2025-08" db="UniProtKB">
        <authorList>
            <consortium name="RefSeq"/>
        </authorList>
    </citation>
    <scope>IDENTIFICATION</scope>
    <source>
        <tissue evidence="4">Leaf</tissue>
    </source>
</reference>
<dbReference type="KEGG" id="nta:107765636"/>
<dbReference type="InterPro" id="IPR046960">
    <property type="entry name" value="PPR_At4g14850-like_plant"/>
</dbReference>
<dbReference type="FunFam" id="1.25.40.10:FF:000090">
    <property type="entry name" value="Pentatricopeptide repeat-containing protein, chloroplastic"/>
    <property type="match status" value="1"/>
</dbReference>
<dbReference type="GeneID" id="107765636"/>
<dbReference type="Pfam" id="PF20431">
    <property type="entry name" value="E_motif"/>
    <property type="match status" value="1"/>
</dbReference>
<dbReference type="Pfam" id="PF01535">
    <property type="entry name" value="PPR"/>
    <property type="match status" value="1"/>
</dbReference>
<feature type="repeat" description="PPR" evidence="2">
    <location>
        <begin position="144"/>
        <end position="179"/>
    </location>
</feature>
<dbReference type="STRING" id="4097.A0A1S3XIP4"/>
<feature type="repeat" description="PPR" evidence="2">
    <location>
        <begin position="246"/>
        <end position="280"/>
    </location>
</feature>
<dbReference type="Pfam" id="PF13041">
    <property type="entry name" value="PPR_2"/>
    <property type="match status" value="2"/>
</dbReference>
<sequence length="428" mass="47552">MSTYSSNFLRLLSYTKLLTSHVNQARHEQALSLFYQIHSTLSLSLDPFVFPLALKSCAALNFSQLGTTIHAHTYKASFTSNPFVVCALVDMYGKCVSLVSARQLFDESPDRNVVVWNSMISLHAHSNDVDSALELIRVMDVEPNSSTFNAIIAALAETEDGFSKAILCYRKMERMGLRPNLITVLALLRACLGISDVNLIKQIHGYSVRNDIDPDPQLRSGLIEAYGRCGCLDKAHHVFVSMRNRDVVAWSSLISAYALQGQARTALEVFKEMEMANVRPDGITFLGVLKACSHAGLADEAQMYFARMRDRYGVEASSDHYACLVDVLSRAGRLHQAYDVIRRMPVKVTAKAWGALLASCRTYGEVELAEIAGRALFEVEPENPANFVILARIYASNGRFEEAEGLRREMIKRGMKAAPGSSWVVHQD</sequence>
<evidence type="ECO:0000256" key="1">
    <source>
        <dbReference type="ARBA" id="ARBA00022737"/>
    </source>
</evidence>